<dbReference type="InterPro" id="IPR036390">
    <property type="entry name" value="WH_DNA-bd_sf"/>
</dbReference>
<comment type="similarity">
    <text evidence="1">Belongs to the LysR transcriptional regulatory family.</text>
</comment>
<keyword evidence="7" id="KW-1185">Reference proteome</keyword>
<evidence type="ECO:0000259" key="5">
    <source>
        <dbReference type="PROSITE" id="PS50931"/>
    </source>
</evidence>
<dbReference type="InterPro" id="IPR000847">
    <property type="entry name" value="LysR_HTH_N"/>
</dbReference>
<dbReference type="RefSeq" id="WP_080966559.1">
    <property type="nucleotide sequence ID" value="NZ_JZWI01000011.1"/>
</dbReference>
<dbReference type="PATRIC" id="fig|34073.19.peg.2420"/>
<dbReference type="InterPro" id="IPR005119">
    <property type="entry name" value="LysR_subst-bd"/>
</dbReference>
<dbReference type="InterPro" id="IPR036388">
    <property type="entry name" value="WH-like_DNA-bd_sf"/>
</dbReference>
<dbReference type="InterPro" id="IPR050950">
    <property type="entry name" value="HTH-type_LysR_regulators"/>
</dbReference>
<evidence type="ECO:0000313" key="7">
    <source>
        <dbReference type="Proteomes" id="UP000035170"/>
    </source>
</evidence>
<dbReference type="Pfam" id="PF03466">
    <property type="entry name" value="LysR_substrate"/>
    <property type="match status" value="1"/>
</dbReference>
<evidence type="ECO:0000313" key="6">
    <source>
        <dbReference type="EMBL" id="KLN56417.1"/>
    </source>
</evidence>
<protein>
    <submittedName>
        <fullName evidence="6">HTH-type transcriptional regulator GltC</fullName>
    </submittedName>
</protein>
<gene>
    <name evidence="6" type="primary">gltC3</name>
    <name evidence="6" type="ORF">VPARA_23590</name>
</gene>
<dbReference type="PRINTS" id="PR00039">
    <property type="entry name" value="HTHLYSR"/>
</dbReference>
<dbReference type="SUPFAM" id="SSF46785">
    <property type="entry name" value="Winged helix' DNA-binding domain"/>
    <property type="match status" value="1"/>
</dbReference>
<evidence type="ECO:0000256" key="3">
    <source>
        <dbReference type="ARBA" id="ARBA00023125"/>
    </source>
</evidence>
<dbReference type="FunFam" id="1.10.10.10:FF:000001">
    <property type="entry name" value="LysR family transcriptional regulator"/>
    <property type="match status" value="1"/>
</dbReference>
<name>A0A0H2M6P4_VARPD</name>
<keyword evidence="3" id="KW-0238">DNA-binding</keyword>
<evidence type="ECO:0000256" key="2">
    <source>
        <dbReference type="ARBA" id="ARBA00023015"/>
    </source>
</evidence>
<sequence>MTPRQLKYFVEIARTGSITTAASTLHIAQPALSHHISGMEEELGVVLLERHARGVRLTPEGQRLLDRAVSILRQLDRLNDDVRDASTQARGTVSLCLVGSVAQVMTVPLFRLLAERAPEVRLQVSTGMSREARALVEARRVDLALLPVAYELPRLESVPAFEERFCLFGLDFLFEGECGPIRFAEIGDRPLVAPDRDHDLRKLIERTAMAHNCALNVQYELNNPELYRRVVQEGLAFAIMPRNAFADAEALGVVARDIIEPGIERTQSVVWMVDHPLTPAGEVVRTALLDVIAMLIADGTLKARDAGHPGDGRPGRVVARATVDPHPLRAIGKRHS</sequence>
<dbReference type="Gene3D" id="1.10.10.10">
    <property type="entry name" value="Winged helix-like DNA-binding domain superfamily/Winged helix DNA-binding domain"/>
    <property type="match status" value="1"/>
</dbReference>
<evidence type="ECO:0000256" key="4">
    <source>
        <dbReference type="ARBA" id="ARBA00023163"/>
    </source>
</evidence>
<keyword evidence="4" id="KW-0804">Transcription</keyword>
<organism evidence="6 7">
    <name type="scientific">Variovorax paradoxus</name>
    <dbReference type="NCBI Taxonomy" id="34073"/>
    <lineage>
        <taxon>Bacteria</taxon>
        <taxon>Pseudomonadati</taxon>
        <taxon>Pseudomonadota</taxon>
        <taxon>Betaproteobacteria</taxon>
        <taxon>Burkholderiales</taxon>
        <taxon>Comamonadaceae</taxon>
        <taxon>Variovorax</taxon>
    </lineage>
</organism>
<dbReference type="Gene3D" id="3.40.190.290">
    <property type="match status" value="1"/>
</dbReference>
<dbReference type="AlphaFoldDB" id="A0A0H2M6P4"/>
<dbReference type="GO" id="GO:0005829">
    <property type="term" value="C:cytosol"/>
    <property type="evidence" value="ECO:0007669"/>
    <property type="project" value="TreeGrafter"/>
</dbReference>
<dbReference type="GO" id="GO:0003677">
    <property type="term" value="F:DNA binding"/>
    <property type="evidence" value="ECO:0007669"/>
    <property type="project" value="UniProtKB-KW"/>
</dbReference>
<dbReference type="Proteomes" id="UP000035170">
    <property type="component" value="Unassembled WGS sequence"/>
</dbReference>
<dbReference type="SUPFAM" id="SSF53850">
    <property type="entry name" value="Periplasmic binding protein-like II"/>
    <property type="match status" value="1"/>
</dbReference>
<accession>A0A0H2M6P4</accession>
<feature type="domain" description="HTH lysR-type" evidence="5">
    <location>
        <begin position="1"/>
        <end position="58"/>
    </location>
</feature>
<evidence type="ECO:0000256" key="1">
    <source>
        <dbReference type="ARBA" id="ARBA00009437"/>
    </source>
</evidence>
<keyword evidence="2" id="KW-0805">Transcription regulation</keyword>
<comment type="caution">
    <text evidence="6">The sequence shown here is derived from an EMBL/GenBank/DDBJ whole genome shotgun (WGS) entry which is preliminary data.</text>
</comment>
<proteinExistence type="inferred from homology"/>
<dbReference type="GO" id="GO:0003700">
    <property type="term" value="F:DNA-binding transcription factor activity"/>
    <property type="evidence" value="ECO:0007669"/>
    <property type="project" value="InterPro"/>
</dbReference>
<dbReference type="PROSITE" id="PS50931">
    <property type="entry name" value="HTH_LYSR"/>
    <property type="match status" value="1"/>
</dbReference>
<reference evidence="6 7" key="1">
    <citation type="submission" date="2015-03" db="EMBL/GenBank/DDBJ databases">
        <title>Genome sequence of Variovorax paradoxus TBEA6.</title>
        <authorList>
            <person name="Poehlein A."/>
            <person name="Schuldes J."/>
            <person name="Wuebbeler J.H."/>
            <person name="Hiessl S."/>
            <person name="Steinbuechel A."/>
            <person name="Daniel R."/>
        </authorList>
    </citation>
    <scope>NUCLEOTIDE SEQUENCE [LARGE SCALE GENOMIC DNA]</scope>
    <source>
        <strain evidence="6 7">TBEA6</strain>
    </source>
</reference>
<dbReference type="EMBL" id="JZWI01000011">
    <property type="protein sequence ID" value="KLN56417.1"/>
    <property type="molecule type" value="Genomic_DNA"/>
</dbReference>
<dbReference type="Pfam" id="PF00126">
    <property type="entry name" value="HTH_1"/>
    <property type="match status" value="1"/>
</dbReference>
<dbReference type="PANTHER" id="PTHR30419">
    <property type="entry name" value="HTH-TYPE TRANSCRIPTIONAL REGULATOR YBHD"/>
    <property type="match status" value="1"/>
</dbReference>